<name>A0A1D7QZB7_9BACI</name>
<keyword evidence="1" id="KW-1133">Transmembrane helix</keyword>
<protein>
    <submittedName>
        <fullName evidence="2">Uncharacterized protein</fullName>
    </submittedName>
</protein>
<evidence type="ECO:0000313" key="3">
    <source>
        <dbReference type="Proteomes" id="UP000094463"/>
    </source>
</evidence>
<gene>
    <name evidence="2" type="ORF">BBEV_3035</name>
</gene>
<keyword evidence="1" id="KW-0472">Membrane</keyword>
<accession>A0A1D7QZB7</accession>
<organism evidence="2 3">
    <name type="scientific">Salisediminibacterium beveridgei</name>
    <dbReference type="NCBI Taxonomy" id="632773"/>
    <lineage>
        <taxon>Bacteria</taxon>
        <taxon>Bacillati</taxon>
        <taxon>Bacillota</taxon>
        <taxon>Bacilli</taxon>
        <taxon>Bacillales</taxon>
        <taxon>Bacillaceae</taxon>
        <taxon>Salisediminibacterium</taxon>
    </lineage>
</organism>
<feature type="transmembrane region" description="Helical" evidence="1">
    <location>
        <begin position="46"/>
        <end position="65"/>
    </location>
</feature>
<sequence>MEQSTGFDVFFTLLLFLIIFSPFVFSRRQKEQTEWTGWRTIVKSRWFGIPLIFLLLFSYFGFLNIALTVTFSVLIAFCISLAANTLTHILNRRLRE</sequence>
<proteinExistence type="predicted"/>
<keyword evidence="3" id="KW-1185">Reference proteome</keyword>
<evidence type="ECO:0000313" key="2">
    <source>
        <dbReference type="EMBL" id="AOM84353.1"/>
    </source>
</evidence>
<reference evidence="2 3" key="1">
    <citation type="submission" date="2015-08" db="EMBL/GenBank/DDBJ databases">
        <title>The complete genome sequence of Bacillus beveridgei MLTeJB.</title>
        <authorList>
            <person name="Hanson T.E."/>
            <person name="Mesa C."/>
            <person name="Basesman S.M."/>
            <person name="Oremland R.S."/>
        </authorList>
    </citation>
    <scope>NUCLEOTIDE SEQUENCE [LARGE SCALE GENOMIC DNA]</scope>
    <source>
        <strain evidence="2 3">MLTeJB</strain>
    </source>
</reference>
<feature type="transmembrane region" description="Helical" evidence="1">
    <location>
        <begin position="71"/>
        <end position="90"/>
    </location>
</feature>
<dbReference type="STRING" id="632773.BBEV_3035"/>
<keyword evidence="1" id="KW-0812">Transmembrane</keyword>
<dbReference type="RefSeq" id="WP_069366241.1">
    <property type="nucleotide sequence ID" value="NZ_CP012502.1"/>
</dbReference>
<feature type="transmembrane region" description="Helical" evidence="1">
    <location>
        <begin position="6"/>
        <end position="25"/>
    </location>
</feature>
<dbReference type="KEGG" id="bbev:BBEV_3035"/>
<dbReference type="AlphaFoldDB" id="A0A1D7QZB7"/>
<dbReference type="Proteomes" id="UP000094463">
    <property type="component" value="Chromosome"/>
</dbReference>
<dbReference type="EMBL" id="CP012502">
    <property type="protein sequence ID" value="AOM84353.1"/>
    <property type="molecule type" value="Genomic_DNA"/>
</dbReference>
<evidence type="ECO:0000256" key="1">
    <source>
        <dbReference type="SAM" id="Phobius"/>
    </source>
</evidence>